<protein>
    <submittedName>
        <fullName evidence="1">Uncharacterized protein</fullName>
    </submittedName>
</protein>
<evidence type="ECO:0000313" key="2">
    <source>
        <dbReference type="Proteomes" id="UP000799421"/>
    </source>
</evidence>
<dbReference type="EMBL" id="MU006060">
    <property type="protein sequence ID" value="KAF2857176.1"/>
    <property type="molecule type" value="Genomic_DNA"/>
</dbReference>
<organism evidence="1 2">
    <name type="scientific">Piedraia hortae CBS 480.64</name>
    <dbReference type="NCBI Taxonomy" id="1314780"/>
    <lineage>
        <taxon>Eukaryota</taxon>
        <taxon>Fungi</taxon>
        <taxon>Dikarya</taxon>
        <taxon>Ascomycota</taxon>
        <taxon>Pezizomycotina</taxon>
        <taxon>Dothideomycetes</taxon>
        <taxon>Dothideomycetidae</taxon>
        <taxon>Capnodiales</taxon>
        <taxon>Piedraiaceae</taxon>
        <taxon>Piedraia</taxon>
    </lineage>
</organism>
<evidence type="ECO:0000313" key="1">
    <source>
        <dbReference type="EMBL" id="KAF2857176.1"/>
    </source>
</evidence>
<keyword evidence="2" id="KW-1185">Reference proteome</keyword>
<dbReference type="OrthoDB" id="10395117at2759"/>
<reference evidence="1" key="1">
    <citation type="journal article" date="2020" name="Stud. Mycol.">
        <title>101 Dothideomycetes genomes: a test case for predicting lifestyles and emergence of pathogens.</title>
        <authorList>
            <person name="Haridas S."/>
            <person name="Albert R."/>
            <person name="Binder M."/>
            <person name="Bloem J."/>
            <person name="Labutti K."/>
            <person name="Salamov A."/>
            <person name="Andreopoulos B."/>
            <person name="Baker S."/>
            <person name="Barry K."/>
            <person name="Bills G."/>
            <person name="Bluhm B."/>
            <person name="Cannon C."/>
            <person name="Castanera R."/>
            <person name="Culley D."/>
            <person name="Daum C."/>
            <person name="Ezra D."/>
            <person name="Gonzalez J."/>
            <person name="Henrissat B."/>
            <person name="Kuo A."/>
            <person name="Liang C."/>
            <person name="Lipzen A."/>
            <person name="Lutzoni F."/>
            <person name="Magnuson J."/>
            <person name="Mondo S."/>
            <person name="Nolan M."/>
            <person name="Ohm R."/>
            <person name="Pangilinan J."/>
            <person name="Park H.-J."/>
            <person name="Ramirez L."/>
            <person name="Alfaro M."/>
            <person name="Sun H."/>
            <person name="Tritt A."/>
            <person name="Yoshinaga Y."/>
            <person name="Zwiers L.-H."/>
            <person name="Turgeon B."/>
            <person name="Goodwin S."/>
            <person name="Spatafora J."/>
            <person name="Crous P."/>
            <person name="Grigoriev I."/>
        </authorList>
    </citation>
    <scope>NUCLEOTIDE SEQUENCE</scope>
    <source>
        <strain evidence="1">CBS 480.64</strain>
    </source>
</reference>
<name>A0A6A7BP71_9PEZI</name>
<gene>
    <name evidence="1" type="ORF">K470DRAFT_267021</name>
</gene>
<accession>A0A6A7BP71</accession>
<dbReference type="AlphaFoldDB" id="A0A6A7BP71"/>
<dbReference type="Proteomes" id="UP000799421">
    <property type="component" value="Unassembled WGS sequence"/>
</dbReference>
<sequence length="151" mass="16241">MADRVSVSISIGGRLSADLLGELIEKANAENLSTEWDGEPFTANDLPDGEPLVLRGHDIANGKIDEIEDFCCTNDLPFWRWSGGAPGSFPAEIVIWKGVGERRAFTADEDGRPVLTSDEAGEIATLDDLREHFATGAYLPPPFVLVPTTAG</sequence>
<proteinExistence type="predicted"/>